<evidence type="ECO:0000313" key="2">
    <source>
        <dbReference type="Proteomes" id="UP000886934"/>
    </source>
</evidence>
<evidence type="ECO:0000313" key="1">
    <source>
        <dbReference type="EMBL" id="GJA64342.1"/>
    </source>
</evidence>
<protein>
    <submittedName>
        <fullName evidence="1">Uncharacterized protein</fullName>
    </submittedName>
</protein>
<gene>
    <name evidence="1" type="ORF">KAM351_29530</name>
</gene>
<dbReference type="Proteomes" id="UP000886934">
    <property type="component" value="Unassembled WGS sequence"/>
</dbReference>
<accession>A0AA37FW04</accession>
<dbReference type="EMBL" id="BPNN01000046">
    <property type="protein sequence ID" value="GJA64342.1"/>
    <property type="molecule type" value="Genomic_DNA"/>
</dbReference>
<proteinExistence type="predicted"/>
<reference evidence="1" key="1">
    <citation type="submission" date="2021-07" db="EMBL/GenBank/DDBJ databases">
        <title>Draft genome sequence of carbapenem-resistant Aeromonas spp. in Japan.</title>
        <authorList>
            <person name="Maehana S."/>
            <person name="Suzuki M."/>
            <person name="Kitasato H."/>
        </authorList>
    </citation>
    <scope>NUCLEOTIDE SEQUENCE</scope>
    <source>
        <strain evidence="1">KAM351</strain>
    </source>
</reference>
<dbReference type="AlphaFoldDB" id="A0AA37FW04"/>
<name>A0AA37FW04_AERCA</name>
<organism evidence="1 2">
    <name type="scientific">Aeromonas caviae</name>
    <name type="common">Aeromonas punctata</name>
    <dbReference type="NCBI Taxonomy" id="648"/>
    <lineage>
        <taxon>Bacteria</taxon>
        <taxon>Pseudomonadati</taxon>
        <taxon>Pseudomonadota</taxon>
        <taxon>Gammaproteobacteria</taxon>
        <taxon>Aeromonadales</taxon>
        <taxon>Aeromonadaceae</taxon>
        <taxon>Aeromonas</taxon>
    </lineage>
</organism>
<comment type="caution">
    <text evidence="1">The sequence shown here is derived from an EMBL/GenBank/DDBJ whole genome shotgun (WGS) entry which is preliminary data.</text>
</comment>
<sequence length="65" mass="7210">MPSHMLDDKLCWALDEGFLQKMAVLIRRVGEEGLSVLCQQALSHNAATPWVLLEQVIFASVKQSG</sequence>